<dbReference type="Proteomes" id="UP000030744">
    <property type="component" value="Unassembled WGS sequence"/>
</dbReference>
<feature type="region of interest" description="Disordered" evidence="2">
    <location>
        <begin position="154"/>
        <end position="199"/>
    </location>
</feature>
<dbReference type="RefSeq" id="XP_013356900.1">
    <property type="nucleotide sequence ID" value="XM_013501446.1"/>
</dbReference>
<feature type="compositionally biased region" description="Low complexity" evidence="2">
    <location>
        <begin position="282"/>
        <end position="297"/>
    </location>
</feature>
<feature type="coiled-coil region" evidence="1">
    <location>
        <begin position="888"/>
        <end position="936"/>
    </location>
</feature>
<feature type="region of interest" description="Disordered" evidence="2">
    <location>
        <begin position="584"/>
        <end position="603"/>
    </location>
</feature>
<feature type="compositionally biased region" description="Polar residues" evidence="2">
    <location>
        <begin position="190"/>
        <end position="199"/>
    </location>
</feature>
<dbReference type="VEuPathDB" id="ToxoDB:EMH_0061240"/>
<dbReference type="InterPro" id="IPR011993">
    <property type="entry name" value="PH-like_dom_sf"/>
</dbReference>
<dbReference type="PROSITE" id="PS50003">
    <property type="entry name" value="PH_DOMAIN"/>
    <property type="match status" value="1"/>
</dbReference>
<dbReference type="PANTHER" id="PTHR48125:SF10">
    <property type="entry name" value="OS12G0136300 PROTEIN"/>
    <property type="match status" value="1"/>
</dbReference>
<dbReference type="PANTHER" id="PTHR48125">
    <property type="entry name" value="LP07818P1"/>
    <property type="match status" value="1"/>
</dbReference>
<feature type="compositionally biased region" description="Basic and acidic residues" evidence="2">
    <location>
        <begin position="178"/>
        <end position="189"/>
    </location>
</feature>
<feature type="region of interest" description="Disordered" evidence="2">
    <location>
        <begin position="274"/>
        <end position="419"/>
    </location>
</feature>
<feature type="compositionally biased region" description="Low complexity" evidence="2">
    <location>
        <begin position="12"/>
        <end position="59"/>
    </location>
</feature>
<protein>
    <recommendedName>
        <fullName evidence="3">PH domain-containing protein</fullName>
    </recommendedName>
</protein>
<feature type="region of interest" description="Disordered" evidence="2">
    <location>
        <begin position="1"/>
        <end position="120"/>
    </location>
</feature>
<feature type="compositionally biased region" description="Basic residues" evidence="2">
    <location>
        <begin position="1341"/>
        <end position="1355"/>
    </location>
</feature>
<feature type="compositionally biased region" description="Acidic residues" evidence="2">
    <location>
        <begin position="155"/>
        <end position="165"/>
    </location>
</feature>
<evidence type="ECO:0000313" key="5">
    <source>
        <dbReference type="Proteomes" id="UP000030744"/>
    </source>
</evidence>
<keyword evidence="5" id="KW-1185">Reference proteome</keyword>
<feature type="domain" description="PH" evidence="3">
    <location>
        <begin position="965"/>
        <end position="1086"/>
    </location>
</feature>
<dbReference type="SMART" id="SM00233">
    <property type="entry name" value="PH"/>
    <property type="match status" value="1"/>
</dbReference>
<dbReference type="OrthoDB" id="346463at2759"/>
<feature type="region of interest" description="Disordered" evidence="2">
    <location>
        <begin position="1132"/>
        <end position="1399"/>
    </location>
</feature>
<sequence length="1399" mass="156657">MTNSYKSSPRRGGSSSFASLTSSSYSLSLSGSGSSSNSSISSSSSSSASSAPASADGALRPGDTVAAERKPFVPPKILRAKNIPPLKKQLPRRAPPPSVSIAAGGAAGPNAVPPPSRKEQLAALQSQLLMSRAAIGQRWKEAWRSAESSAFSYDSDIDDLEEFDSSSDSSRAATPASRKKEASDKDARDNGNSVGSSLTASAARKDLLQLLEREMSSSSSDLQDDGSQILNLTASDFIDDLKADLAPHEGEEVRPATPVEETIISRPLRKLKLHLFHEGHPGSSSSSDGSSEGSASSIRWRQLPSRETSVPGELDGDLQDSEDEAKEEEEEEADEQEGDEDEKESSASQSQEGEGSEENYGESDVDRDGEAKEERRDEENAVAELSEAAEGEPQMIWQFDEPDEGKPSPPEPKKTIVVRRPLKAADMDVEERLEVDACQEDFDRREMADRIVYEYTDDPLTPQMEKLRAERVKLAEWARKLRAGGRTQAEGERPAGYRPPLVRPPVLLGVGRTFPQTEVERPLTKDLSPRGEGIEERLLQRALLPSTKVWQMEQRTKRLQQQTVQQRQQLELLQAALRKKIEADTNTAASSANGERKERAQHLQAEEQLKDLQERVEAETNKRLLERSCRQQRDQQATTLQQRYSQLLHYLQEAEEKRSSFEDGLRVAQSKAQKAEALLQTKEAELAYAQRCLDTLDVQMLEKEVQRRKERDRANAAEQQVEELRAALAAKEKEMSKLMASSEGSATLLEKEQEEHRKTREALEAAQAALKQQAAEMQAPRLQQDKLESLRKLAKDFQALSAETEAEEQDMETWHREVEERKAKALSILEAAIWKPGTGKLKKEKPKLSQFSRRQNVQPSPSSLSLIEERRTRQLSMEALRLARQEEVAVLEREFEQAGKQRKKLEADLQQREAEAADLRRQVSSVSRKLQRQAQKNRRISKRIIRTAPAYGRCSRRTVCQELRTMRVGGVIELLTKSANRRPEPRYIKLFKRGVVMWTEDLAGKRGFKKGDQFSVKDIIGIDFGTSSSAFLWSLHGPKGEKASSSQFPYPWRCFTVRTLKDTFEFRAKSDDVAQDWVVGLGRLSSTHGPPMIVDKHELIVHRVRMKLDAYAAQRGITPAVMWKEAINRTTAQLPNLRQRPAGRRDSSEAQLQHRRDSTISHRKTTGLRSDDSPSKVTSPHKERRRHSQQDRSRDSRRRGHRESSRRAEQRSGQQEKQQSHADSSFLSQLETPSPTTAGAVAPDASKRSRSPRRRPREAAATPDETLRRRMSSKTPERAAKESSVTAARESSVTAARESSVRPALKNHRGGGERTDSPVSSPPEASPAHGNEKTHEETKMKHAKIKQSRRRRQQKKEKTDEEGSTPKAAAEYRSVKKISKGILSRAGTLFRKPTKKTGE</sequence>
<feature type="compositionally biased region" description="Polar residues" evidence="2">
    <location>
        <begin position="584"/>
        <end position="593"/>
    </location>
</feature>
<dbReference type="InterPro" id="IPR001849">
    <property type="entry name" value="PH_domain"/>
</dbReference>
<dbReference type="Gene3D" id="2.30.29.30">
    <property type="entry name" value="Pleckstrin-homology domain (PH domain)/Phosphotyrosine-binding domain (PTB)"/>
    <property type="match status" value="1"/>
</dbReference>
<reference evidence="4" key="1">
    <citation type="submission" date="2013-10" db="EMBL/GenBank/DDBJ databases">
        <title>Genomic analysis of the causative agents of coccidiosis in chickens.</title>
        <authorList>
            <person name="Reid A.J."/>
            <person name="Blake D."/>
            <person name="Billington K."/>
            <person name="Browne H."/>
            <person name="Dunn M."/>
            <person name="Hung S."/>
            <person name="Kawahara F."/>
            <person name="Miranda-Saavedra D."/>
            <person name="Mourier T."/>
            <person name="Nagra H."/>
            <person name="Otto T.D."/>
            <person name="Rawlings N."/>
            <person name="Sanchez A."/>
            <person name="Sanders M."/>
            <person name="Subramaniam C."/>
            <person name="Tay Y."/>
            <person name="Dear P."/>
            <person name="Doerig C."/>
            <person name="Gruber A."/>
            <person name="Parkinson J."/>
            <person name="Shirley M."/>
            <person name="Wan K.L."/>
            <person name="Berriman M."/>
            <person name="Tomley F."/>
            <person name="Pain A."/>
        </authorList>
    </citation>
    <scope>NUCLEOTIDE SEQUENCE [LARGE SCALE GENOMIC DNA]</scope>
    <source>
        <strain evidence="4">Houghton</strain>
    </source>
</reference>
<feature type="compositionally biased region" description="Acidic residues" evidence="2">
    <location>
        <begin position="354"/>
        <end position="363"/>
    </location>
</feature>
<feature type="compositionally biased region" description="Acidic residues" evidence="2">
    <location>
        <begin position="314"/>
        <end position="343"/>
    </location>
</feature>
<proteinExistence type="predicted"/>
<organism evidence="4 5">
    <name type="scientific">Eimeria mitis</name>
    <dbReference type="NCBI Taxonomy" id="44415"/>
    <lineage>
        <taxon>Eukaryota</taxon>
        <taxon>Sar</taxon>
        <taxon>Alveolata</taxon>
        <taxon>Apicomplexa</taxon>
        <taxon>Conoidasida</taxon>
        <taxon>Coccidia</taxon>
        <taxon>Eucoccidiorida</taxon>
        <taxon>Eimeriorina</taxon>
        <taxon>Eimeriidae</taxon>
        <taxon>Eimeria</taxon>
    </lineage>
</organism>
<feature type="compositionally biased region" description="Basic and acidic residues" evidence="2">
    <location>
        <begin position="749"/>
        <end position="761"/>
    </location>
</feature>
<feature type="compositionally biased region" description="Polar residues" evidence="2">
    <location>
        <begin position="849"/>
        <end position="864"/>
    </location>
</feature>
<reference evidence="4" key="2">
    <citation type="submission" date="2013-10" db="EMBL/GenBank/DDBJ databases">
        <authorList>
            <person name="Aslett M."/>
        </authorList>
    </citation>
    <scope>NUCLEOTIDE SEQUENCE [LARGE SCALE GENOMIC DNA]</scope>
    <source>
        <strain evidence="4">Houghton</strain>
    </source>
</reference>
<feature type="region of interest" description="Disordered" evidence="2">
    <location>
        <begin position="246"/>
        <end position="265"/>
    </location>
</feature>
<dbReference type="GeneID" id="25380732"/>
<feature type="compositionally biased region" description="Basic and acidic residues" evidence="2">
    <location>
        <begin position="1143"/>
        <end position="1160"/>
    </location>
</feature>
<evidence type="ECO:0000256" key="2">
    <source>
        <dbReference type="SAM" id="MobiDB-lite"/>
    </source>
</evidence>
<keyword evidence="1" id="KW-0175">Coiled coil</keyword>
<feature type="region of interest" description="Disordered" evidence="2">
    <location>
        <begin position="840"/>
        <end position="864"/>
    </location>
</feature>
<feature type="compositionally biased region" description="Basic and acidic residues" evidence="2">
    <location>
        <begin position="1330"/>
        <end position="1340"/>
    </location>
</feature>
<feature type="region of interest" description="Disordered" evidence="2">
    <location>
        <begin position="737"/>
        <end position="761"/>
    </location>
</feature>
<evidence type="ECO:0000256" key="1">
    <source>
        <dbReference type="SAM" id="Coils"/>
    </source>
</evidence>
<evidence type="ECO:0000259" key="3">
    <source>
        <dbReference type="PROSITE" id="PS50003"/>
    </source>
</evidence>
<feature type="compositionally biased region" description="Polar residues" evidence="2">
    <location>
        <begin position="1283"/>
        <end position="1294"/>
    </location>
</feature>
<gene>
    <name evidence="4" type="ORF">EMH_0061240</name>
</gene>
<name>U6KDP5_9EIME</name>
<feature type="compositionally biased region" description="Basic and acidic residues" evidence="2">
    <location>
        <begin position="594"/>
        <end position="603"/>
    </location>
</feature>
<accession>U6KDP5</accession>
<dbReference type="EMBL" id="HG686427">
    <property type="protein sequence ID" value="CDJ34337.1"/>
    <property type="molecule type" value="Genomic_DNA"/>
</dbReference>
<evidence type="ECO:0000313" key="4">
    <source>
        <dbReference type="EMBL" id="CDJ34337.1"/>
    </source>
</evidence>
<feature type="compositionally biased region" description="Polar residues" evidence="2">
    <location>
        <begin position="1211"/>
        <end position="1237"/>
    </location>
</feature>
<feature type="compositionally biased region" description="Basic and acidic residues" evidence="2">
    <location>
        <begin position="364"/>
        <end position="379"/>
    </location>
</feature>